<reference evidence="4" key="1">
    <citation type="submission" date="2017-02" db="UniProtKB">
        <authorList>
            <consortium name="WormBaseParasite"/>
        </authorList>
    </citation>
    <scope>IDENTIFICATION</scope>
</reference>
<reference evidence="2 3" key="2">
    <citation type="submission" date="2018-11" db="EMBL/GenBank/DDBJ databases">
        <authorList>
            <consortium name="Pathogen Informatics"/>
        </authorList>
    </citation>
    <scope>NUCLEOTIDE SEQUENCE [LARGE SCALE GENOMIC DNA]</scope>
</reference>
<evidence type="ECO:0000259" key="1">
    <source>
        <dbReference type="PROSITE" id="PS50021"/>
    </source>
</evidence>
<dbReference type="Pfam" id="PF00307">
    <property type="entry name" value="CH"/>
    <property type="match status" value="1"/>
</dbReference>
<dbReference type="STRING" id="103827.A0A0N5CS70"/>
<dbReference type="PANTHER" id="PTHR14149">
    <property type="entry name" value="RAS GTPASE-ACTIVATING PROTEIN WITH IQ MOTIF"/>
    <property type="match status" value="1"/>
</dbReference>
<feature type="domain" description="Calponin-homology (CH)" evidence="1">
    <location>
        <begin position="1"/>
        <end position="102"/>
    </location>
</feature>
<dbReference type="WBParaSite" id="TCLT_0000307101-mRNA-1">
    <property type="protein sequence ID" value="TCLT_0000307101-mRNA-1"/>
    <property type="gene ID" value="TCLT_0000307101"/>
</dbReference>
<dbReference type="PROSITE" id="PS50021">
    <property type="entry name" value="CH"/>
    <property type="match status" value="1"/>
</dbReference>
<dbReference type="PANTHER" id="PTHR14149:SF14">
    <property type="entry name" value="CALPONIN-HOMOLOGY (CH) DOMAIN-CONTAINING PROTEIN"/>
    <property type="match status" value="1"/>
</dbReference>
<sequence>MECLNSEDVARETELEQNLSNGVLLARLAHSFAPDIVPLAKIFDFEQEGQPCYRHTDNISLWKDAVRSIHFPEILIPDTVDIYEGRNVKTIFTLHALGKHLHRMRRGPRIQRENNLQFSPKILNDVRERLKDNDLSLFGNIDAILATTPEDLNAHIKAVMELNNSIDDKVNNSIFTLLDIFSLLSKNNDSIEQELFKICRKNV</sequence>
<dbReference type="SUPFAM" id="SSF47576">
    <property type="entry name" value="Calponin-homology domain, CH-domain"/>
    <property type="match status" value="1"/>
</dbReference>
<keyword evidence="3" id="KW-1185">Reference proteome</keyword>
<dbReference type="GO" id="GO:0005096">
    <property type="term" value="F:GTPase activator activity"/>
    <property type="evidence" value="ECO:0007669"/>
    <property type="project" value="TreeGrafter"/>
</dbReference>
<dbReference type="OMA" id="ELFKICR"/>
<proteinExistence type="predicted"/>
<organism evidence="4">
    <name type="scientific">Thelazia callipaeda</name>
    <name type="common">Oriental eyeworm</name>
    <name type="synonym">Parasitic nematode</name>
    <dbReference type="NCBI Taxonomy" id="103827"/>
    <lineage>
        <taxon>Eukaryota</taxon>
        <taxon>Metazoa</taxon>
        <taxon>Ecdysozoa</taxon>
        <taxon>Nematoda</taxon>
        <taxon>Chromadorea</taxon>
        <taxon>Rhabditida</taxon>
        <taxon>Spirurina</taxon>
        <taxon>Spiruromorpha</taxon>
        <taxon>Thelazioidea</taxon>
        <taxon>Thelaziidae</taxon>
        <taxon>Thelazia</taxon>
    </lineage>
</organism>
<dbReference type="Proteomes" id="UP000276776">
    <property type="component" value="Unassembled WGS sequence"/>
</dbReference>
<gene>
    <name evidence="2" type="ORF">TCLT_LOCUS3071</name>
</gene>
<name>A0A0N5CS70_THECL</name>
<dbReference type="Gene3D" id="1.10.418.10">
    <property type="entry name" value="Calponin-like domain"/>
    <property type="match status" value="1"/>
</dbReference>
<dbReference type="GO" id="GO:0005516">
    <property type="term" value="F:calmodulin binding"/>
    <property type="evidence" value="ECO:0007669"/>
    <property type="project" value="TreeGrafter"/>
</dbReference>
<dbReference type="GO" id="GO:1903479">
    <property type="term" value="P:mitotic actomyosin contractile ring assembly actin filament organization"/>
    <property type="evidence" value="ECO:0007669"/>
    <property type="project" value="TreeGrafter"/>
</dbReference>
<dbReference type="EMBL" id="UYYF01000944">
    <property type="protein sequence ID" value="VDM99353.1"/>
    <property type="molecule type" value="Genomic_DNA"/>
</dbReference>
<accession>A0A0N5CS70</accession>
<evidence type="ECO:0000313" key="3">
    <source>
        <dbReference type="Proteomes" id="UP000276776"/>
    </source>
</evidence>
<evidence type="ECO:0000313" key="2">
    <source>
        <dbReference type="EMBL" id="VDM99353.1"/>
    </source>
</evidence>
<dbReference type="GO" id="GO:0051015">
    <property type="term" value="F:actin filament binding"/>
    <property type="evidence" value="ECO:0007669"/>
    <property type="project" value="TreeGrafter"/>
</dbReference>
<dbReference type="InterPro" id="IPR001715">
    <property type="entry name" value="CH_dom"/>
</dbReference>
<protein>
    <submittedName>
        <fullName evidence="4">Calponin-homology (CH) domain-containing protein</fullName>
    </submittedName>
</protein>
<dbReference type="AlphaFoldDB" id="A0A0N5CS70"/>
<dbReference type="GO" id="GO:0005938">
    <property type="term" value="C:cell cortex"/>
    <property type="evidence" value="ECO:0007669"/>
    <property type="project" value="TreeGrafter"/>
</dbReference>
<dbReference type="OrthoDB" id="775356at2759"/>
<dbReference type="InterPro" id="IPR036872">
    <property type="entry name" value="CH_dom_sf"/>
</dbReference>
<evidence type="ECO:0000313" key="4">
    <source>
        <dbReference type="WBParaSite" id="TCLT_0000307101-mRNA-1"/>
    </source>
</evidence>